<evidence type="ECO:0000313" key="2">
    <source>
        <dbReference type="Proteomes" id="UP001172083"/>
    </source>
</evidence>
<dbReference type="EMBL" id="JAUJEB010000001">
    <property type="protein sequence ID" value="MDN5211033.1"/>
    <property type="molecule type" value="Genomic_DNA"/>
</dbReference>
<sequence length="54" mass="6166">MKKQKSLHQFEHCEITFSAKIKGGSWSLGPNGEFIWTSDVPLPHPNRKKVRTTS</sequence>
<comment type="caution">
    <text evidence="1">The sequence shown here is derived from an EMBL/GenBank/DDBJ whole genome shotgun (WGS) entry which is preliminary data.</text>
</comment>
<evidence type="ECO:0000313" key="1">
    <source>
        <dbReference type="EMBL" id="MDN5211033.1"/>
    </source>
</evidence>
<keyword evidence="2" id="KW-1185">Reference proteome</keyword>
<accession>A0ABT8L016</accession>
<reference evidence="1" key="1">
    <citation type="submission" date="2023-06" db="EMBL/GenBank/DDBJ databases">
        <title>Genomic of Agaribacillus aureum.</title>
        <authorList>
            <person name="Wang G."/>
        </authorList>
    </citation>
    <scope>NUCLEOTIDE SEQUENCE</scope>
    <source>
        <strain evidence="1">BMA12</strain>
    </source>
</reference>
<name>A0ABT8L016_9BACT</name>
<proteinExistence type="predicted"/>
<protein>
    <submittedName>
        <fullName evidence="1">Uncharacterized protein</fullName>
    </submittedName>
</protein>
<organism evidence="1 2">
    <name type="scientific">Agaribacillus aureus</name>
    <dbReference type="NCBI Taxonomy" id="3051825"/>
    <lineage>
        <taxon>Bacteria</taxon>
        <taxon>Pseudomonadati</taxon>
        <taxon>Bacteroidota</taxon>
        <taxon>Cytophagia</taxon>
        <taxon>Cytophagales</taxon>
        <taxon>Splendidivirgaceae</taxon>
        <taxon>Agaribacillus</taxon>
    </lineage>
</organism>
<dbReference type="RefSeq" id="WP_346756369.1">
    <property type="nucleotide sequence ID" value="NZ_JAUJEB010000001.1"/>
</dbReference>
<gene>
    <name evidence="1" type="ORF">QQ020_03200</name>
</gene>
<dbReference type="Proteomes" id="UP001172083">
    <property type="component" value="Unassembled WGS sequence"/>
</dbReference>